<feature type="domain" description="Hint" evidence="3">
    <location>
        <begin position="229"/>
        <end position="323"/>
    </location>
</feature>
<feature type="signal peptide" evidence="2">
    <location>
        <begin position="1"/>
        <end position="22"/>
    </location>
</feature>
<dbReference type="InterPro" id="IPR003587">
    <property type="entry name" value="Hint_dom_N"/>
</dbReference>
<dbReference type="GO" id="GO:0016540">
    <property type="term" value="P:protein autoprocessing"/>
    <property type="evidence" value="ECO:0007669"/>
    <property type="project" value="InterPro"/>
</dbReference>
<dbReference type="SMART" id="SM00306">
    <property type="entry name" value="HintN"/>
    <property type="match status" value="1"/>
</dbReference>
<keyword evidence="5" id="KW-1185">Reference proteome</keyword>
<dbReference type="SUPFAM" id="SSF51294">
    <property type="entry name" value="Hedgehog/intein (Hint) domain"/>
    <property type="match status" value="1"/>
</dbReference>
<evidence type="ECO:0000256" key="1">
    <source>
        <dbReference type="SAM" id="MobiDB-lite"/>
    </source>
</evidence>
<feature type="compositionally biased region" description="Low complexity" evidence="1">
    <location>
        <begin position="206"/>
        <end position="225"/>
    </location>
</feature>
<dbReference type="OrthoDB" id="5539at2759"/>
<dbReference type="InterPro" id="IPR036844">
    <property type="entry name" value="Hint_dom_sf"/>
</dbReference>
<reference evidence="4 5" key="1">
    <citation type="submission" date="2017-03" db="EMBL/GenBank/DDBJ databases">
        <title>WGS assembly of Porphyra umbilicalis.</title>
        <authorList>
            <person name="Brawley S.H."/>
            <person name="Blouin N.A."/>
            <person name="Ficko-Blean E."/>
            <person name="Wheeler G.L."/>
            <person name="Lohr M."/>
            <person name="Goodson H.V."/>
            <person name="Jenkins J.W."/>
            <person name="Blaby-Haas C.E."/>
            <person name="Helliwell K.E."/>
            <person name="Chan C."/>
            <person name="Marriage T."/>
            <person name="Bhattacharya D."/>
            <person name="Klein A.S."/>
            <person name="Badis Y."/>
            <person name="Brodie J."/>
            <person name="Cao Y."/>
            <person name="Collen J."/>
            <person name="Dittami S.M."/>
            <person name="Gachon C.M."/>
            <person name="Green B.R."/>
            <person name="Karpowicz S."/>
            <person name="Kim J.W."/>
            <person name="Kudahl U."/>
            <person name="Lin S."/>
            <person name="Michel G."/>
            <person name="Mittag M."/>
            <person name="Olson B.J."/>
            <person name="Pangilinan J."/>
            <person name="Peng Y."/>
            <person name="Qiu H."/>
            <person name="Shu S."/>
            <person name="Singer J.T."/>
            <person name="Smith A.G."/>
            <person name="Sprecher B.N."/>
            <person name="Wagner V."/>
            <person name="Wang W."/>
            <person name="Wang Z.-Y."/>
            <person name="Yan J."/>
            <person name="Yarish C."/>
            <person name="Zoeuner-Riek S."/>
            <person name="Zhuang Y."/>
            <person name="Zou Y."/>
            <person name="Lindquist E.A."/>
            <person name="Grimwood J."/>
            <person name="Barry K."/>
            <person name="Rokhsar D.S."/>
            <person name="Schmutz J."/>
            <person name="Stiller J.W."/>
            <person name="Grossman A.R."/>
            <person name="Prochnik S.E."/>
        </authorList>
    </citation>
    <scope>NUCLEOTIDE SEQUENCE [LARGE SCALE GENOMIC DNA]</scope>
    <source>
        <strain evidence="4">4086291</strain>
    </source>
</reference>
<evidence type="ECO:0000259" key="3">
    <source>
        <dbReference type="SMART" id="SM00306"/>
    </source>
</evidence>
<sequence>MTPVGRWALAALVAAVAVTVAAAPTAGQAASNCTISVNGSRAKYNRCTLLTGTVSMKVYWNLTDTTLTAAFMSISTGWAGLAFSGPGQAMVAPNPPPVLAVIGLSTVAAPREASASVYRLLARNSMGVQRLPVAVAENVGYSNVAAFRSPAGLVVTFTRNVSAEPVIGGDAVNVLWAQGPLATGAPALQRHTARQAGVIRFGQPNVGASPGSVSPTPTSTATPAGADEDVCFPADATVEVVGRGRVAMADLHIGDVVAVAAGRTSRVYAFSHADVDAVTPFVELSTATSVRPLRLSPGHYLPVNGRLAAARTVAVGDVLVSAAGPAAVTAVSASTGVGLYNPHTVDGGLLVDGIRTSCYTTAVEPAVAAALLAPARWATAALGPRAGDWVEAVTAWGRSAAAALPSGRDVL</sequence>
<accession>A0A1X6NYB0</accession>
<evidence type="ECO:0000256" key="2">
    <source>
        <dbReference type="SAM" id="SignalP"/>
    </source>
</evidence>
<protein>
    <recommendedName>
        <fullName evidence="3">Hint domain-containing protein</fullName>
    </recommendedName>
</protein>
<dbReference type="InterPro" id="IPR001767">
    <property type="entry name" value="Hedgehog_Hint"/>
</dbReference>
<organism evidence="4 5">
    <name type="scientific">Porphyra umbilicalis</name>
    <name type="common">Purple laver</name>
    <name type="synonym">Red alga</name>
    <dbReference type="NCBI Taxonomy" id="2786"/>
    <lineage>
        <taxon>Eukaryota</taxon>
        <taxon>Rhodophyta</taxon>
        <taxon>Bangiophyceae</taxon>
        <taxon>Bangiales</taxon>
        <taxon>Bangiaceae</taxon>
        <taxon>Porphyra</taxon>
    </lineage>
</organism>
<name>A0A1X6NYB0_PORUM</name>
<proteinExistence type="predicted"/>
<dbReference type="PANTHER" id="PTHR11889:SF31">
    <property type="entry name" value="PROTEIN HEDGEHOG"/>
    <property type="match status" value="1"/>
</dbReference>
<evidence type="ECO:0000313" key="5">
    <source>
        <dbReference type="Proteomes" id="UP000218209"/>
    </source>
</evidence>
<dbReference type="PANTHER" id="PTHR11889">
    <property type="entry name" value="HEDGEHOG"/>
    <property type="match status" value="1"/>
</dbReference>
<dbReference type="InterPro" id="IPR050387">
    <property type="entry name" value="Hedgehog_Signaling"/>
</dbReference>
<keyword evidence="2" id="KW-0732">Signal</keyword>
<dbReference type="Proteomes" id="UP000218209">
    <property type="component" value="Unassembled WGS sequence"/>
</dbReference>
<dbReference type="EMBL" id="KV918985">
    <property type="protein sequence ID" value="OSX73614.1"/>
    <property type="molecule type" value="Genomic_DNA"/>
</dbReference>
<feature type="region of interest" description="Disordered" evidence="1">
    <location>
        <begin position="205"/>
        <end position="227"/>
    </location>
</feature>
<dbReference type="AlphaFoldDB" id="A0A1X6NYB0"/>
<feature type="chain" id="PRO_5013049871" description="Hint domain-containing protein" evidence="2">
    <location>
        <begin position="23"/>
        <end position="411"/>
    </location>
</feature>
<dbReference type="Gene3D" id="2.170.16.10">
    <property type="entry name" value="Hedgehog/Intein (Hint) domain"/>
    <property type="match status" value="1"/>
</dbReference>
<dbReference type="Pfam" id="PF01079">
    <property type="entry name" value="Hint"/>
    <property type="match status" value="1"/>
</dbReference>
<gene>
    <name evidence="4" type="ORF">BU14_0333s0003</name>
</gene>
<evidence type="ECO:0000313" key="4">
    <source>
        <dbReference type="EMBL" id="OSX73614.1"/>
    </source>
</evidence>